<keyword evidence="7" id="KW-0067">ATP-binding</keyword>
<dbReference type="Proteomes" id="UP000310200">
    <property type="component" value="Unassembled WGS sequence"/>
</dbReference>
<evidence type="ECO:0000256" key="1">
    <source>
        <dbReference type="ARBA" id="ARBA00022516"/>
    </source>
</evidence>
<dbReference type="AlphaFoldDB" id="A0A4S2KJS8"/>
<evidence type="ECO:0000256" key="5">
    <source>
        <dbReference type="ARBA" id="ARBA00023209"/>
    </source>
</evidence>
<comment type="function">
    <text evidence="7">Functions in the biosynthesis of the anionic phospholipids phosphatidylglycerol and cardiolipin.</text>
</comment>
<proteinExistence type="inferred from homology"/>
<reference evidence="8 9" key="1">
    <citation type="journal article" date="2019" name="Philos. Trans. R. Soc. Lond., B, Biol. Sci.">
        <title>Ant behaviour and brain gene expression of defending hosts depend on the ecological success of the intruding social parasite.</title>
        <authorList>
            <person name="Kaur R."/>
            <person name="Stoldt M."/>
            <person name="Jongepier E."/>
            <person name="Feldmeyer B."/>
            <person name="Menzel F."/>
            <person name="Bornberg-Bauer E."/>
            <person name="Foitzik S."/>
        </authorList>
    </citation>
    <scope>NUCLEOTIDE SEQUENCE [LARGE SCALE GENOMIC DNA]</scope>
    <source>
        <tissue evidence="8">Whole body</tissue>
    </source>
</reference>
<keyword evidence="7" id="KW-0496">Mitochondrion</keyword>
<dbReference type="PANTHER" id="PTHR12586:SF1">
    <property type="entry name" value="CDP-DIACYLGLYCEROL--GLYCEROL-3-PHOSPHATE 3-PHOSPHATIDYLTRANSFERASE, MITOCHONDRIAL"/>
    <property type="match status" value="1"/>
</dbReference>
<dbReference type="EC" id="2.7.8.5" evidence="7"/>
<evidence type="ECO:0000256" key="3">
    <source>
        <dbReference type="ARBA" id="ARBA00022737"/>
    </source>
</evidence>
<dbReference type="InterPro" id="IPR016270">
    <property type="entry name" value="PGS1"/>
</dbReference>
<gene>
    <name evidence="8" type="ORF">DBV15_10251</name>
</gene>
<dbReference type="UniPathway" id="UPA00084">
    <property type="reaction ID" value="UER00503"/>
</dbReference>
<comment type="similarity">
    <text evidence="7">Belongs to the CDP-alcohol phosphatidyltransferase class-II family.</text>
</comment>
<dbReference type="GO" id="GO:0005524">
    <property type="term" value="F:ATP binding"/>
    <property type="evidence" value="ECO:0007669"/>
    <property type="project" value="UniProtKB-KW"/>
</dbReference>
<dbReference type="GO" id="GO:0005739">
    <property type="term" value="C:mitochondrion"/>
    <property type="evidence" value="ECO:0007669"/>
    <property type="project" value="UniProtKB-SubCell"/>
</dbReference>
<dbReference type="PANTHER" id="PTHR12586">
    <property type="entry name" value="CDP-DIACYLGLYCEROL--SERINE O-PHOSPHATIDYLTRANSFERASE"/>
    <property type="match status" value="1"/>
</dbReference>
<evidence type="ECO:0000313" key="9">
    <source>
        <dbReference type="Proteomes" id="UP000310200"/>
    </source>
</evidence>
<dbReference type="GO" id="GO:0032049">
    <property type="term" value="P:cardiolipin biosynthetic process"/>
    <property type="evidence" value="ECO:0007669"/>
    <property type="project" value="InterPro"/>
</dbReference>
<keyword evidence="1 7" id="KW-0444">Lipid biosynthesis</keyword>
<evidence type="ECO:0000256" key="6">
    <source>
        <dbReference type="ARBA" id="ARBA00023264"/>
    </source>
</evidence>
<evidence type="ECO:0000256" key="2">
    <source>
        <dbReference type="ARBA" id="ARBA00022679"/>
    </source>
</evidence>
<dbReference type="STRING" id="300112.A0A4S2KJS8"/>
<keyword evidence="5 7" id="KW-0594">Phospholipid biosynthesis</keyword>
<organism evidence="8 9">
    <name type="scientific">Temnothorax longispinosus</name>
    <dbReference type="NCBI Taxonomy" id="300112"/>
    <lineage>
        <taxon>Eukaryota</taxon>
        <taxon>Metazoa</taxon>
        <taxon>Ecdysozoa</taxon>
        <taxon>Arthropoda</taxon>
        <taxon>Hexapoda</taxon>
        <taxon>Insecta</taxon>
        <taxon>Pterygota</taxon>
        <taxon>Neoptera</taxon>
        <taxon>Endopterygota</taxon>
        <taxon>Hymenoptera</taxon>
        <taxon>Apocrita</taxon>
        <taxon>Aculeata</taxon>
        <taxon>Formicoidea</taxon>
        <taxon>Formicidae</taxon>
        <taxon>Myrmicinae</taxon>
        <taxon>Temnothorax</taxon>
    </lineage>
</organism>
<accession>A0A4S2KJS8</accession>
<keyword evidence="6 7" id="KW-1208">Phospholipid metabolism</keyword>
<keyword evidence="4 7" id="KW-0443">Lipid metabolism</keyword>
<comment type="pathway">
    <text evidence="7">Phospholipid metabolism; phosphatidylglycerol biosynthesis; phosphatidylglycerol from CDP-diacylglycerol: step 1/2.</text>
</comment>
<dbReference type="Gene3D" id="3.30.870.10">
    <property type="entry name" value="Endonuclease Chain A"/>
    <property type="match status" value="1"/>
</dbReference>
<keyword evidence="9" id="KW-1185">Reference proteome</keyword>
<evidence type="ECO:0000256" key="4">
    <source>
        <dbReference type="ARBA" id="ARBA00023098"/>
    </source>
</evidence>
<comment type="caution">
    <text evidence="8">The sequence shown here is derived from an EMBL/GenBank/DDBJ whole genome shotgun (WGS) entry which is preliminary data.</text>
</comment>
<keyword evidence="3" id="KW-0677">Repeat</keyword>
<evidence type="ECO:0000256" key="7">
    <source>
        <dbReference type="RuleBase" id="RU365024"/>
    </source>
</evidence>
<comment type="catalytic activity">
    <reaction evidence="7">
        <text>a CDP-1,2-diacyl-sn-glycerol + sn-glycerol 3-phosphate = a 1,2-diacyl-sn-glycero-3-phospho-(1'-sn-glycero-3'-phosphate) + CMP + H(+)</text>
        <dbReference type="Rhea" id="RHEA:12593"/>
        <dbReference type="ChEBI" id="CHEBI:15378"/>
        <dbReference type="ChEBI" id="CHEBI:57597"/>
        <dbReference type="ChEBI" id="CHEBI:58332"/>
        <dbReference type="ChEBI" id="CHEBI:60110"/>
        <dbReference type="ChEBI" id="CHEBI:60377"/>
        <dbReference type="EC" id="2.7.8.5"/>
    </reaction>
</comment>
<keyword evidence="2 7" id="KW-0808">Transferase</keyword>
<dbReference type="EMBL" id="QBLH01002577">
    <property type="protein sequence ID" value="TGZ47958.1"/>
    <property type="molecule type" value="Genomic_DNA"/>
</dbReference>
<protein>
    <recommendedName>
        <fullName evidence="7">CDP-diacylglycerol--glycerol-3-phosphate 3-phosphatidyltransferase</fullName>
        <ecNumber evidence="7">2.7.8.5</ecNumber>
    </recommendedName>
</protein>
<name>A0A4S2KJS8_9HYME</name>
<dbReference type="GO" id="GO:0008444">
    <property type="term" value="F:CDP-diacylglycerol-glycerol-3-phosphate 3-phosphatidyltransferase activity"/>
    <property type="evidence" value="ECO:0007669"/>
    <property type="project" value="UniProtKB-EC"/>
</dbReference>
<keyword evidence="7" id="KW-0547">Nucleotide-binding</keyword>
<sequence length="160" mass="18074">MHNSALRIFRRFHEPKLLGTAAEVRTSIDSLFIRHKVQTAMLDDEKLRDLDIPAQEEVNPLSWLHTVAPAFPVNGSKITIIHKPRVFYSTLLEKCRRAKKRITFASLYLGTGTLETELVGKRDRTSNEHEWRQCASADPAGLYESFPGQAEFPKDAAAVA</sequence>
<evidence type="ECO:0000313" key="8">
    <source>
        <dbReference type="EMBL" id="TGZ47958.1"/>
    </source>
</evidence>
<comment type="subcellular location">
    <subcellularLocation>
        <location evidence="7">Mitochondrion</location>
    </subcellularLocation>
</comment>